<dbReference type="EMBL" id="CP016908">
    <property type="protein sequence ID" value="APS00185.1"/>
    <property type="molecule type" value="Genomic_DNA"/>
</dbReference>
<name>A0A1L6MXL0_9BACT</name>
<accession>A0A1L6MXL0</accession>
<sequence>MKRTHVVLLPEKGAQDQLNKMRSAIRNFEGALKATTGIVPTYSKDNDNEGHFTPPTMFICEKLQSASKPQ</sequence>
<dbReference type="Proteomes" id="UP000185544">
    <property type="component" value="Chromosome"/>
</dbReference>
<dbReference type="KEGG" id="pabo:BCY86_05450"/>
<evidence type="ECO:0000313" key="1">
    <source>
        <dbReference type="EMBL" id="APS00185.1"/>
    </source>
</evidence>
<proteinExistence type="predicted"/>
<organism evidence="1 2">
    <name type="scientific">Pajaroellobacter abortibovis</name>
    <dbReference type="NCBI Taxonomy" id="1882918"/>
    <lineage>
        <taxon>Bacteria</taxon>
        <taxon>Pseudomonadati</taxon>
        <taxon>Myxococcota</taxon>
        <taxon>Polyangia</taxon>
        <taxon>Polyangiales</taxon>
        <taxon>Polyangiaceae</taxon>
    </lineage>
</organism>
<reference evidence="1 2" key="1">
    <citation type="submission" date="2016-08" db="EMBL/GenBank/DDBJ databases">
        <title>Identification and validation of antigenic proteins from Pajaroellobacter abortibovis using de-novo genome sequence assembly and reverse vaccinology.</title>
        <authorList>
            <person name="Welly B.T."/>
            <person name="Miller M.R."/>
            <person name="Stott J.L."/>
            <person name="Blanchard M.T."/>
            <person name="Islas-Trejo A.D."/>
            <person name="O'Rourke S.M."/>
            <person name="Young A.E."/>
            <person name="Medrano J.F."/>
            <person name="Van Eenennaam A.L."/>
        </authorList>
    </citation>
    <scope>NUCLEOTIDE SEQUENCE [LARGE SCALE GENOMIC DNA]</scope>
    <source>
        <strain evidence="1 2">BTF92-0548A/99-0131</strain>
    </source>
</reference>
<evidence type="ECO:0000313" key="2">
    <source>
        <dbReference type="Proteomes" id="UP000185544"/>
    </source>
</evidence>
<keyword evidence="2" id="KW-1185">Reference proteome</keyword>
<protein>
    <submittedName>
        <fullName evidence="1">Uncharacterized protein</fullName>
    </submittedName>
</protein>
<dbReference type="AlphaFoldDB" id="A0A1L6MXL0"/>
<gene>
    <name evidence="1" type="ORF">BCY86_05450</name>
</gene>